<dbReference type="PANTHER" id="PTHR30570:SF6">
    <property type="entry name" value="PHOSPHATE-BINDING PROTEIN PSTS"/>
    <property type="match status" value="1"/>
</dbReference>
<keyword evidence="1" id="KW-0732">Signal</keyword>
<organism evidence="3 4">
    <name type="scientific">Thalassobacterium maritimum</name>
    <dbReference type="NCBI Taxonomy" id="3041265"/>
    <lineage>
        <taxon>Bacteria</taxon>
        <taxon>Pseudomonadati</taxon>
        <taxon>Verrucomicrobiota</taxon>
        <taxon>Opitutia</taxon>
        <taxon>Puniceicoccales</taxon>
        <taxon>Coraliomargaritaceae</taxon>
        <taxon>Thalassobacterium</taxon>
    </lineage>
</organism>
<dbReference type="InterPro" id="IPR050811">
    <property type="entry name" value="Phosphate_ABC_transporter"/>
</dbReference>
<keyword evidence="4" id="KW-1185">Reference proteome</keyword>
<dbReference type="SUPFAM" id="SSF53850">
    <property type="entry name" value="Periplasmic binding protein-like II"/>
    <property type="match status" value="1"/>
</dbReference>
<protein>
    <submittedName>
        <fullName evidence="3">Phosphate ABC transporter substrate-binding protein</fullName>
    </submittedName>
</protein>
<gene>
    <name evidence="3" type="ORF">QEH52_06695</name>
</gene>
<accession>A0ABU1ASR2</accession>
<proteinExistence type="predicted"/>
<comment type="caution">
    <text evidence="3">The sequence shown here is derived from an EMBL/GenBank/DDBJ whole genome shotgun (WGS) entry which is preliminary data.</text>
</comment>
<dbReference type="Gene3D" id="3.40.190.10">
    <property type="entry name" value="Periplasmic binding protein-like II"/>
    <property type="match status" value="2"/>
</dbReference>
<dbReference type="Proteomes" id="UP001225316">
    <property type="component" value="Unassembled WGS sequence"/>
</dbReference>
<dbReference type="Pfam" id="PF12849">
    <property type="entry name" value="PBP_like_2"/>
    <property type="match status" value="1"/>
</dbReference>
<dbReference type="EMBL" id="JARXHW010000011">
    <property type="protein sequence ID" value="MDQ8207188.1"/>
    <property type="molecule type" value="Genomic_DNA"/>
</dbReference>
<evidence type="ECO:0000313" key="3">
    <source>
        <dbReference type="EMBL" id="MDQ8207188.1"/>
    </source>
</evidence>
<evidence type="ECO:0000259" key="2">
    <source>
        <dbReference type="Pfam" id="PF12849"/>
    </source>
</evidence>
<sequence>MKHTYTSLGSAFLLAIALLSGCQEGNRKQAATPLGQSATSRQSVAVTASPAVMTPQPVPAIHAVSAPYPAYSVQVPLQGYLRSIGSDTMDELLAEWEAELGRFQTGLRFRHEGKGSSTAIPALLEQRSDIGPMSRVMKGDESARFEQAFGYKATQLAVAVDTLAVYVHPDNPILETGLSLEQIAAIFSESDSPIQRWGQLGLTGPWSNAPIRLHGRNPASGTHAFFKSHALNGGTFRESLTEHAGSAEVVRHVGMDPYSIGYSGIAYKTANVATLPLQAADGNFVNANKRNAARGIYPLTRSLYVILNINPEQGPTDLQKEFLRFVYSREGQQIVEQVGYFPIDPAIAQQVLQQY</sequence>
<dbReference type="PANTHER" id="PTHR30570">
    <property type="entry name" value="PERIPLASMIC PHOSPHATE BINDING COMPONENT OF PHOSPHATE ABC TRANSPORTER"/>
    <property type="match status" value="1"/>
</dbReference>
<dbReference type="RefSeq" id="WP_308949324.1">
    <property type="nucleotide sequence ID" value="NZ_JARXHW010000011.1"/>
</dbReference>
<dbReference type="InterPro" id="IPR024370">
    <property type="entry name" value="PBP_domain"/>
</dbReference>
<reference evidence="3 4" key="1">
    <citation type="submission" date="2023-04" db="EMBL/GenBank/DDBJ databases">
        <title>A novel bacteria isolated from coastal sediment.</title>
        <authorList>
            <person name="Liu X.-J."/>
            <person name="Du Z.-J."/>
        </authorList>
    </citation>
    <scope>NUCLEOTIDE SEQUENCE [LARGE SCALE GENOMIC DNA]</scope>
    <source>
        <strain evidence="3 4">SDUM461003</strain>
    </source>
</reference>
<feature type="domain" description="PBP" evidence="2">
    <location>
        <begin position="77"/>
        <end position="330"/>
    </location>
</feature>
<dbReference type="CDD" id="cd13653">
    <property type="entry name" value="PBP2_phosphate_like_1"/>
    <property type="match status" value="1"/>
</dbReference>
<dbReference type="PROSITE" id="PS51257">
    <property type="entry name" value="PROKAR_LIPOPROTEIN"/>
    <property type="match status" value="1"/>
</dbReference>
<name>A0ABU1ASR2_9BACT</name>
<evidence type="ECO:0000313" key="4">
    <source>
        <dbReference type="Proteomes" id="UP001225316"/>
    </source>
</evidence>
<evidence type="ECO:0000256" key="1">
    <source>
        <dbReference type="ARBA" id="ARBA00022729"/>
    </source>
</evidence>